<dbReference type="EMBL" id="JARQWQ010000068">
    <property type="protein sequence ID" value="KAK2554632.1"/>
    <property type="molecule type" value="Genomic_DNA"/>
</dbReference>
<protein>
    <submittedName>
        <fullName evidence="1">Uncharacterized protein</fullName>
    </submittedName>
</protein>
<proteinExistence type="predicted"/>
<keyword evidence="2" id="KW-1185">Reference proteome</keyword>
<accession>A0AAD9Q4J1</accession>
<dbReference type="AlphaFoldDB" id="A0AAD9Q4J1"/>
<comment type="caution">
    <text evidence="1">The sequence shown here is derived from an EMBL/GenBank/DDBJ whole genome shotgun (WGS) entry which is preliminary data.</text>
</comment>
<gene>
    <name evidence="1" type="ORF">P5673_023866</name>
</gene>
<dbReference type="Proteomes" id="UP001249851">
    <property type="component" value="Unassembled WGS sequence"/>
</dbReference>
<sequence>MVGSMTRTKNKPTQYYAAYKEQKMKVPSTIERVSTKAELKL</sequence>
<reference evidence="1" key="2">
    <citation type="journal article" date="2023" name="Science">
        <title>Genomic signatures of disease resistance in endangered staghorn corals.</title>
        <authorList>
            <person name="Vollmer S.V."/>
            <person name="Selwyn J.D."/>
            <person name="Despard B.A."/>
            <person name="Roesel C.L."/>
        </authorList>
    </citation>
    <scope>NUCLEOTIDE SEQUENCE</scope>
    <source>
        <strain evidence="1">K2</strain>
    </source>
</reference>
<evidence type="ECO:0000313" key="2">
    <source>
        <dbReference type="Proteomes" id="UP001249851"/>
    </source>
</evidence>
<evidence type="ECO:0000313" key="1">
    <source>
        <dbReference type="EMBL" id="KAK2554632.1"/>
    </source>
</evidence>
<reference evidence="1" key="1">
    <citation type="journal article" date="2023" name="G3 (Bethesda)">
        <title>Whole genome assembly and annotation of the endangered Caribbean coral Acropora cervicornis.</title>
        <authorList>
            <person name="Selwyn J.D."/>
            <person name="Vollmer S.V."/>
        </authorList>
    </citation>
    <scope>NUCLEOTIDE SEQUENCE</scope>
    <source>
        <strain evidence="1">K2</strain>
    </source>
</reference>
<organism evidence="1 2">
    <name type="scientific">Acropora cervicornis</name>
    <name type="common">Staghorn coral</name>
    <dbReference type="NCBI Taxonomy" id="6130"/>
    <lineage>
        <taxon>Eukaryota</taxon>
        <taxon>Metazoa</taxon>
        <taxon>Cnidaria</taxon>
        <taxon>Anthozoa</taxon>
        <taxon>Hexacorallia</taxon>
        <taxon>Scleractinia</taxon>
        <taxon>Astrocoeniina</taxon>
        <taxon>Acroporidae</taxon>
        <taxon>Acropora</taxon>
    </lineage>
</organism>
<name>A0AAD9Q4J1_ACRCE</name>